<proteinExistence type="predicted"/>
<dbReference type="EMBL" id="JABWDY010020073">
    <property type="protein sequence ID" value="KAF5193413.1"/>
    <property type="molecule type" value="Genomic_DNA"/>
</dbReference>
<feature type="coiled-coil region" evidence="1">
    <location>
        <begin position="53"/>
        <end position="80"/>
    </location>
</feature>
<dbReference type="AlphaFoldDB" id="A0A7J6W932"/>
<evidence type="ECO:0000256" key="2">
    <source>
        <dbReference type="SAM" id="MobiDB-lite"/>
    </source>
</evidence>
<evidence type="ECO:0000313" key="3">
    <source>
        <dbReference type="EMBL" id="KAF5193413.1"/>
    </source>
</evidence>
<evidence type="ECO:0000313" key="4">
    <source>
        <dbReference type="Proteomes" id="UP000554482"/>
    </source>
</evidence>
<name>A0A7J6W932_THATH</name>
<dbReference type="Proteomes" id="UP000554482">
    <property type="component" value="Unassembled WGS sequence"/>
</dbReference>
<sequence length="83" mass="9632">MLELKAHPTEEGSRELTEDDICEKVLGKRSNYTRGLGNGYISSSSSNYNQHDTEEYRRRAETAERRNEELIVQMQDQGNRLQV</sequence>
<dbReference type="OrthoDB" id="1921870at2759"/>
<feature type="region of interest" description="Disordered" evidence="2">
    <location>
        <begin position="33"/>
        <end position="53"/>
    </location>
</feature>
<comment type="caution">
    <text evidence="3">The sequence shown here is derived from an EMBL/GenBank/DDBJ whole genome shotgun (WGS) entry which is preliminary data.</text>
</comment>
<protein>
    <submittedName>
        <fullName evidence="3">Uncharacterized protein</fullName>
    </submittedName>
</protein>
<reference evidence="3 4" key="1">
    <citation type="submission" date="2020-06" db="EMBL/GenBank/DDBJ databases">
        <title>Transcriptomic and genomic resources for Thalictrum thalictroides and T. hernandezii: Facilitating candidate gene discovery in an emerging model plant lineage.</title>
        <authorList>
            <person name="Arias T."/>
            <person name="Riano-Pachon D.M."/>
            <person name="Di Stilio V.S."/>
        </authorList>
    </citation>
    <scope>NUCLEOTIDE SEQUENCE [LARGE SCALE GENOMIC DNA]</scope>
    <source>
        <strain evidence="4">cv. WT478/WT964</strain>
        <tissue evidence="3">Leaves</tissue>
    </source>
</reference>
<evidence type="ECO:0000256" key="1">
    <source>
        <dbReference type="SAM" id="Coils"/>
    </source>
</evidence>
<keyword evidence="1" id="KW-0175">Coiled coil</keyword>
<accession>A0A7J6W932</accession>
<keyword evidence="4" id="KW-1185">Reference proteome</keyword>
<organism evidence="3 4">
    <name type="scientific">Thalictrum thalictroides</name>
    <name type="common">Rue-anemone</name>
    <name type="synonym">Anemone thalictroides</name>
    <dbReference type="NCBI Taxonomy" id="46969"/>
    <lineage>
        <taxon>Eukaryota</taxon>
        <taxon>Viridiplantae</taxon>
        <taxon>Streptophyta</taxon>
        <taxon>Embryophyta</taxon>
        <taxon>Tracheophyta</taxon>
        <taxon>Spermatophyta</taxon>
        <taxon>Magnoliopsida</taxon>
        <taxon>Ranunculales</taxon>
        <taxon>Ranunculaceae</taxon>
        <taxon>Thalictroideae</taxon>
        <taxon>Thalictrum</taxon>
    </lineage>
</organism>
<gene>
    <name evidence="3" type="ORF">FRX31_017001</name>
</gene>